<sequence length="372" mass="41042">MKIAIVGGKLQGTEAVYLASACGFESILIDANPSVQAGAMADRFVCGDIVKREEQVINALKEADFVLPANENDQVLEAVCAICEEEGLKLAFDMDAYRISQSKIRSDKLIHEAGIPAPQYYPHGKAPYVIKPSGESGSAGVRYAATAEEAERFLAENEDSDHWIIQEYLEGPSYSIEVIGTPQAGYRTYTITQIHMDDVYDCCKVTAPCDITDSQKAEFAQIGKELAELVNLHGIMDVEVIDDGEALKVLEIDARIPSQTPIAVLYSSGMNLLSELADVTVYGDFQSVQQDEGRFSVYEHYRREDGQVVQEGEHMMSAARPLSIWADLFGSKVAISDYSENTADFRGIFVNWADSLEELEEIRCHVRTELGL</sequence>
<dbReference type="AlphaFoldDB" id="A0A415DYB0"/>
<keyword evidence="1 6" id="KW-0436">Ligase</keyword>
<dbReference type="NCBIfam" id="TIGR03909">
    <property type="entry name" value="pyrrolys_PylC"/>
    <property type="match status" value="1"/>
</dbReference>
<name>A0A415DYB0_9FIRM</name>
<gene>
    <name evidence="6" type="primary">pylC</name>
    <name evidence="6" type="ORF">DW099_13340</name>
</gene>
<dbReference type="InterPro" id="IPR011761">
    <property type="entry name" value="ATP-grasp"/>
</dbReference>
<feature type="domain" description="ATP-grasp" evidence="5">
    <location>
        <begin position="101"/>
        <end position="281"/>
    </location>
</feature>
<keyword evidence="2 4" id="KW-0547">Nucleotide-binding</keyword>
<protein>
    <submittedName>
        <fullName evidence="6">3-methylornithine--L-lysine ligase PylC</fullName>
    </submittedName>
</protein>
<dbReference type="RefSeq" id="WP_118336018.1">
    <property type="nucleotide sequence ID" value="NZ_AP025567.1"/>
</dbReference>
<evidence type="ECO:0000313" key="6">
    <source>
        <dbReference type="EMBL" id="RHJ85826.1"/>
    </source>
</evidence>
<evidence type="ECO:0000256" key="1">
    <source>
        <dbReference type="ARBA" id="ARBA00022598"/>
    </source>
</evidence>
<dbReference type="PROSITE" id="PS50975">
    <property type="entry name" value="ATP_GRASP"/>
    <property type="match status" value="1"/>
</dbReference>
<dbReference type="OrthoDB" id="5415832at2"/>
<dbReference type="SUPFAM" id="SSF56059">
    <property type="entry name" value="Glutathione synthetase ATP-binding domain-like"/>
    <property type="match status" value="1"/>
</dbReference>
<evidence type="ECO:0000313" key="7">
    <source>
        <dbReference type="Proteomes" id="UP000284841"/>
    </source>
</evidence>
<keyword evidence="3 4" id="KW-0067">ATP-binding</keyword>
<dbReference type="EMBL" id="QRMS01000004">
    <property type="protein sequence ID" value="RHJ85826.1"/>
    <property type="molecule type" value="Genomic_DNA"/>
</dbReference>
<dbReference type="Gene3D" id="3.30.470.20">
    <property type="entry name" value="ATP-grasp fold, B domain"/>
    <property type="match status" value="1"/>
</dbReference>
<dbReference type="PANTHER" id="PTHR43055">
    <property type="entry name" value="FORMATE-DEPENDENT PHOSPHORIBOSYLGLYCINAMIDE FORMYLTRANSFERASE"/>
    <property type="match status" value="1"/>
</dbReference>
<evidence type="ECO:0000256" key="3">
    <source>
        <dbReference type="ARBA" id="ARBA00022840"/>
    </source>
</evidence>
<comment type="caution">
    <text evidence="6">The sequence shown here is derived from an EMBL/GenBank/DDBJ whole genome shotgun (WGS) entry which is preliminary data.</text>
</comment>
<reference evidence="6 7" key="1">
    <citation type="submission" date="2018-08" db="EMBL/GenBank/DDBJ databases">
        <title>A genome reference for cultivated species of the human gut microbiota.</title>
        <authorList>
            <person name="Zou Y."/>
            <person name="Xue W."/>
            <person name="Luo G."/>
        </authorList>
    </citation>
    <scope>NUCLEOTIDE SEQUENCE [LARGE SCALE GENOMIC DNA]</scope>
    <source>
        <strain evidence="6 7">AM07-24</strain>
    </source>
</reference>
<dbReference type="Gene3D" id="3.40.50.720">
    <property type="entry name" value="NAD(P)-binding Rossmann-like Domain"/>
    <property type="match status" value="1"/>
</dbReference>
<dbReference type="InterPro" id="IPR023890">
    <property type="entry name" value="Pyrrolys_PylC"/>
</dbReference>
<dbReference type="GO" id="GO:0005524">
    <property type="term" value="F:ATP binding"/>
    <property type="evidence" value="ECO:0007669"/>
    <property type="project" value="UniProtKB-UniRule"/>
</dbReference>
<dbReference type="STRING" id="1776384.GCA_900086585_02090"/>
<dbReference type="GO" id="GO:0071524">
    <property type="term" value="P:pyrrolysine biosynthetic process"/>
    <property type="evidence" value="ECO:0007669"/>
    <property type="project" value="InterPro"/>
</dbReference>
<evidence type="ECO:0000256" key="4">
    <source>
        <dbReference type="PROSITE-ProRule" id="PRU00409"/>
    </source>
</evidence>
<proteinExistence type="predicted"/>
<keyword evidence="7" id="KW-1185">Reference proteome</keyword>
<accession>A0A415DYB0</accession>
<dbReference type="Pfam" id="PF02655">
    <property type="entry name" value="ATP-grasp_3"/>
    <property type="match status" value="1"/>
</dbReference>
<organism evidence="6 7">
    <name type="scientific">Emergencia timonensis</name>
    <dbReference type="NCBI Taxonomy" id="1776384"/>
    <lineage>
        <taxon>Bacteria</taxon>
        <taxon>Bacillati</taxon>
        <taxon>Bacillota</taxon>
        <taxon>Clostridia</taxon>
        <taxon>Peptostreptococcales</taxon>
        <taxon>Anaerovoracaceae</taxon>
        <taxon>Emergencia</taxon>
    </lineage>
</organism>
<evidence type="ECO:0000256" key="2">
    <source>
        <dbReference type="ARBA" id="ARBA00022741"/>
    </source>
</evidence>
<dbReference type="PANTHER" id="PTHR43055:SF1">
    <property type="entry name" value="FORMATE-DEPENDENT PHOSPHORIBOSYLGLYCINAMIDE FORMYLTRANSFERASE"/>
    <property type="match status" value="1"/>
</dbReference>
<evidence type="ECO:0000259" key="5">
    <source>
        <dbReference type="PROSITE" id="PS50975"/>
    </source>
</evidence>
<dbReference type="GO" id="GO:0016874">
    <property type="term" value="F:ligase activity"/>
    <property type="evidence" value="ECO:0007669"/>
    <property type="project" value="UniProtKB-KW"/>
</dbReference>
<dbReference type="Proteomes" id="UP000284841">
    <property type="component" value="Unassembled WGS sequence"/>
</dbReference>
<dbReference type="GO" id="GO:0005829">
    <property type="term" value="C:cytosol"/>
    <property type="evidence" value="ECO:0007669"/>
    <property type="project" value="TreeGrafter"/>
</dbReference>
<dbReference type="GO" id="GO:0046872">
    <property type="term" value="F:metal ion binding"/>
    <property type="evidence" value="ECO:0007669"/>
    <property type="project" value="InterPro"/>
</dbReference>
<dbReference type="InterPro" id="IPR003806">
    <property type="entry name" value="ATP-grasp_PylC-type"/>
</dbReference>